<feature type="transmembrane region" description="Helical" evidence="5">
    <location>
        <begin position="97"/>
        <end position="120"/>
    </location>
</feature>
<evidence type="ECO:0000259" key="6">
    <source>
        <dbReference type="Pfam" id="PF12698"/>
    </source>
</evidence>
<evidence type="ECO:0000256" key="3">
    <source>
        <dbReference type="ARBA" id="ARBA00022989"/>
    </source>
</evidence>
<dbReference type="EMBL" id="CP035282">
    <property type="protein sequence ID" value="QAT63117.1"/>
    <property type="molecule type" value="Genomic_DNA"/>
</dbReference>
<sequence>MLKKLNKIKALLIKDIRNNLRNSNTIIFTLLPILFTELYHKFSFGGKKMDSFYVFTIGLLMSVCTMPISSMAISISEEKEKNTLRTLMLANVSPIEFLFSKTFIIFCLTQFVGTIVYLLTGATIDYSWYFLTSSITNISLICLGAVIGILSKNQMSTSILSTPLILILLIPTALGNLNDSIGMFARYLPTNAMLELLKKQNMKFNCATISTWLLISICLFIYSYRKRMVD</sequence>
<evidence type="ECO:0000313" key="7">
    <source>
        <dbReference type="EMBL" id="QAT63117.1"/>
    </source>
</evidence>
<keyword evidence="2 5" id="KW-0812">Transmembrane</keyword>
<feature type="transmembrane region" description="Helical" evidence="5">
    <location>
        <begin position="126"/>
        <end position="150"/>
    </location>
</feature>
<feature type="transmembrane region" description="Helical" evidence="5">
    <location>
        <begin position="52"/>
        <end position="76"/>
    </location>
</feature>
<keyword evidence="8" id="KW-1185">Reference proteome</keyword>
<dbReference type="GO" id="GO:0140359">
    <property type="term" value="F:ABC-type transporter activity"/>
    <property type="evidence" value="ECO:0007669"/>
    <property type="project" value="InterPro"/>
</dbReference>
<dbReference type="Pfam" id="PF12698">
    <property type="entry name" value="ABC2_membrane_3"/>
    <property type="match status" value="1"/>
</dbReference>
<keyword evidence="3 5" id="KW-1133">Transmembrane helix</keyword>
<dbReference type="AlphaFoldDB" id="A0A410QGI8"/>
<protein>
    <submittedName>
        <fullName evidence="7">ABC transporter permease</fullName>
    </submittedName>
</protein>
<evidence type="ECO:0000256" key="4">
    <source>
        <dbReference type="ARBA" id="ARBA00023136"/>
    </source>
</evidence>
<feature type="transmembrane region" description="Helical" evidence="5">
    <location>
        <begin position="157"/>
        <end position="174"/>
    </location>
</feature>
<reference evidence="8" key="1">
    <citation type="submission" date="2019-01" db="EMBL/GenBank/DDBJ databases">
        <title>Draft genomes of a novel of Sporanaerobacter strains.</title>
        <authorList>
            <person name="Ma S."/>
        </authorList>
    </citation>
    <scope>NUCLEOTIDE SEQUENCE [LARGE SCALE GENOMIC DNA]</scope>
    <source>
        <strain evidence="8">NJN-17</strain>
    </source>
</reference>
<keyword evidence="4 5" id="KW-0472">Membrane</keyword>
<dbReference type="InterPro" id="IPR013525">
    <property type="entry name" value="ABC2_TM"/>
</dbReference>
<organism evidence="7 8">
    <name type="scientific">Acidilutibacter cellobiosedens</name>
    <dbReference type="NCBI Taxonomy" id="2507161"/>
    <lineage>
        <taxon>Bacteria</taxon>
        <taxon>Bacillati</taxon>
        <taxon>Bacillota</taxon>
        <taxon>Tissierellia</taxon>
        <taxon>Tissierellales</taxon>
        <taxon>Acidilutibacteraceae</taxon>
        <taxon>Acidilutibacter</taxon>
    </lineage>
</organism>
<evidence type="ECO:0000256" key="1">
    <source>
        <dbReference type="ARBA" id="ARBA00004141"/>
    </source>
</evidence>
<dbReference type="KEGG" id="spoa:EQM13_16850"/>
<name>A0A410QGI8_9FIRM</name>
<evidence type="ECO:0000313" key="8">
    <source>
        <dbReference type="Proteomes" id="UP000287969"/>
    </source>
</evidence>
<accession>A0A410QGI8</accession>
<dbReference type="GO" id="GO:0016020">
    <property type="term" value="C:membrane"/>
    <property type="evidence" value="ECO:0007669"/>
    <property type="project" value="UniProtKB-SubCell"/>
</dbReference>
<evidence type="ECO:0000256" key="2">
    <source>
        <dbReference type="ARBA" id="ARBA00022692"/>
    </source>
</evidence>
<evidence type="ECO:0000256" key="5">
    <source>
        <dbReference type="SAM" id="Phobius"/>
    </source>
</evidence>
<feature type="transmembrane region" description="Helical" evidence="5">
    <location>
        <begin position="202"/>
        <end position="224"/>
    </location>
</feature>
<comment type="subcellular location">
    <subcellularLocation>
        <location evidence="1">Membrane</location>
        <topology evidence="1">Multi-pass membrane protein</topology>
    </subcellularLocation>
</comment>
<feature type="domain" description="ABC-2 type transporter transmembrane" evidence="6">
    <location>
        <begin position="21"/>
        <end position="220"/>
    </location>
</feature>
<dbReference type="Proteomes" id="UP000287969">
    <property type="component" value="Chromosome"/>
</dbReference>
<gene>
    <name evidence="7" type="ORF">EQM13_16850</name>
</gene>
<proteinExistence type="predicted"/>
<dbReference type="OrthoDB" id="3182222at2"/>
<feature type="transmembrane region" description="Helical" evidence="5">
    <location>
        <begin position="21"/>
        <end position="40"/>
    </location>
</feature>